<dbReference type="Proteomes" id="UP000257200">
    <property type="component" value="Unplaced"/>
</dbReference>
<protein>
    <submittedName>
        <fullName evidence="1">Uncharacterized protein</fullName>
    </submittedName>
</protein>
<organism evidence="1 2">
    <name type="scientific">Acanthochromis polyacanthus</name>
    <name type="common">spiny chromis</name>
    <dbReference type="NCBI Taxonomy" id="80966"/>
    <lineage>
        <taxon>Eukaryota</taxon>
        <taxon>Metazoa</taxon>
        <taxon>Chordata</taxon>
        <taxon>Craniata</taxon>
        <taxon>Vertebrata</taxon>
        <taxon>Euteleostomi</taxon>
        <taxon>Actinopterygii</taxon>
        <taxon>Neopterygii</taxon>
        <taxon>Teleostei</taxon>
        <taxon>Neoteleostei</taxon>
        <taxon>Acanthomorphata</taxon>
        <taxon>Ovalentaria</taxon>
        <taxon>Pomacentridae</taxon>
        <taxon>Acanthochromis</taxon>
    </lineage>
</organism>
<evidence type="ECO:0000313" key="1">
    <source>
        <dbReference type="Ensembl" id="ENSAPOP00000010666.1"/>
    </source>
</evidence>
<evidence type="ECO:0000313" key="2">
    <source>
        <dbReference type="Proteomes" id="UP000257200"/>
    </source>
</evidence>
<dbReference type="Ensembl" id="ENSAPOT00000031304.1">
    <property type="protein sequence ID" value="ENSAPOP00000010666.1"/>
    <property type="gene ID" value="ENSAPOG00000013154.1"/>
</dbReference>
<name>A0A3Q1EZF3_9TELE</name>
<dbReference type="InParanoid" id="A0A3Q1EZF3"/>
<dbReference type="AlphaFoldDB" id="A0A3Q1EZF3"/>
<reference evidence="1" key="2">
    <citation type="submission" date="2025-09" db="UniProtKB">
        <authorList>
            <consortium name="Ensembl"/>
        </authorList>
    </citation>
    <scope>IDENTIFICATION</scope>
</reference>
<keyword evidence="2" id="KW-1185">Reference proteome</keyword>
<reference evidence="1" key="1">
    <citation type="submission" date="2025-08" db="UniProtKB">
        <authorList>
            <consortium name="Ensembl"/>
        </authorList>
    </citation>
    <scope>IDENTIFICATION</scope>
</reference>
<sequence>EKKKPKTNNNSNVNGETTGAISSHLFGYLTVPKWAKVVWVEICSCRFCSTMQFWSTLAKKKNLIKMHLHIHPQGSDSQIYYSFMGCQRLFIRIPPNPPNKTDRQNKC</sequence>
<accession>A0A3Q1EZF3</accession>
<proteinExistence type="predicted"/>